<reference evidence="1" key="1">
    <citation type="journal article" date="2017" name="Sci. Rep.">
        <title>Characterization and diversity of phages infecting Aeromonas salmonicida subsp. salmonicida.</title>
        <authorList>
            <person name="Vincent A.T."/>
            <person name="Paquet V.E."/>
            <person name="Bernatchez A."/>
            <person name="Tremblay D.M."/>
            <person name="Moineau S."/>
            <person name="Charette S.J."/>
        </authorList>
    </citation>
    <scope>NUCLEOTIDE SEQUENCE [LARGE SCALE GENOMIC DNA]</scope>
</reference>
<dbReference type="Proteomes" id="UP000225215">
    <property type="component" value="Segment"/>
</dbReference>
<accession>A0A219YC49</accession>
<protein>
    <submittedName>
        <fullName evidence="1">Uncharacterized protein</fullName>
    </submittedName>
</protein>
<proteinExistence type="predicted"/>
<name>A0A219YC49_9CAUD</name>
<organism evidence="1 2">
    <name type="scientific">Aeromonas phage 65.2</name>
    <dbReference type="NCBI Taxonomy" id="1932896"/>
    <lineage>
        <taxon>Viruses</taxon>
        <taxon>Duplodnaviria</taxon>
        <taxon>Heunggongvirae</taxon>
        <taxon>Uroviricota</taxon>
        <taxon>Caudoviricetes</taxon>
        <taxon>Pantevenvirales</taxon>
        <taxon>Straboviridae</taxon>
        <taxon>Emmerichvirinae</taxon>
        <taxon>Ishigurovirus</taxon>
        <taxon>Ishigurovirus osborne</taxon>
    </lineage>
</organism>
<sequence>MWARIANAIKSGDGATGSIFGTTINKYVPWWFDLLCSRT</sequence>
<evidence type="ECO:0000313" key="2">
    <source>
        <dbReference type="Proteomes" id="UP000225215"/>
    </source>
</evidence>
<evidence type="ECO:0000313" key="1">
    <source>
        <dbReference type="EMBL" id="APU01520.1"/>
    </source>
</evidence>
<dbReference type="EMBL" id="KY290955">
    <property type="protein sequence ID" value="APU01520.1"/>
    <property type="molecule type" value="Genomic_DNA"/>
</dbReference>